<sequence>MRCATRVAATQGTLSFLYASKKARVTTEGLAFPTRFARAQKPLNTHSNVWSKVQTSILLLSFR</sequence>
<evidence type="ECO:0000313" key="1">
    <source>
        <dbReference type="EMBL" id="KAG9341373.1"/>
    </source>
</evidence>
<gene>
    <name evidence="1" type="ORF">JZ751_019479</name>
</gene>
<proteinExistence type="predicted"/>
<keyword evidence="2" id="KW-1185">Reference proteome</keyword>
<evidence type="ECO:0000313" key="2">
    <source>
        <dbReference type="Proteomes" id="UP000824540"/>
    </source>
</evidence>
<dbReference type="EMBL" id="JAFBMS010000036">
    <property type="protein sequence ID" value="KAG9341373.1"/>
    <property type="molecule type" value="Genomic_DNA"/>
</dbReference>
<protein>
    <submittedName>
        <fullName evidence="1">Uncharacterized protein</fullName>
    </submittedName>
</protein>
<name>A0A8T2NKU8_9TELE</name>
<organism evidence="1 2">
    <name type="scientific">Albula glossodonta</name>
    <name type="common">roundjaw bonefish</name>
    <dbReference type="NCBI Taxonomy" id="121402"/>
    <lineage>
        <taxon>Eukaryota</taxon>
        <taxon>Metazoa</taxon>
        <taxon>Chordata</taxon>
        <taxon>Craniata</taxon>
        <taxon>Vertebrata</taxon>
        <taxon>Euteleostomi</taxon>
        <taxon>Actinopterygii</taxon>
        <taxon>Neopterygii</taxon>
        <taxon>Teleostei</taxon>
        <taxon>Albuliformes</taxon>
        <taxon>Albulidae</taxon>
        <taxon>Albula</taxon>
    </lineage>
</organism>
<comment type="caution">
    <text evidence="1">The sequence shown here is derived from an EMBL/GenBank/DDBJ whole genome shotgun (WGS) entry which is preliminary data.</text>
</comment>
<dbReference type="Proteomes" id="UP000824540">
    <property type="component" value="Unassembled WGS sequence"/>
</dbReference>
<accession>A0A8T2NKU8</accession>
<reference evidence="1" key="1">
    <citation type="thesis" date="2021" institute="BYU ScholarsArchive" country="Provo, UT, USA">
        <title>Applications of and Algorithms for Genome Assembly and Genomic Analyses with an Emphasis on Marine Teleosts.</title>
        <authorList>
            <person name="Pickett B.D."/>
        </authorList>
    </citation>
    <scope>NUCLEOTIDE SEQUENCE</scope>
    <source>
        <strain evidence="1">HI-2016</strain>
    </source>
</reference>
<dbReference type="AlphaFoldDB" id="A0A8T2NKU8"/>